<gene>
    <name evidence="1" type="ORF">HPB50_000437</name>
</gene>
<evidence type="ECO:0000313" key="1">
    <source>
        <dbReference type="EMBL" id="KAH6923352.1"/>
    </source>
</evidence>
<proteinExistence type="predicted"/>
<comment type="caution">
    <text evidence="1">The sequence shown here is derived from an EMBL/GenBank/DDBJ whole genome shotgun (WGS) entry which is preliminary data.</text>
</comment>
<dbReference type="EMBL" id="CM023488">
    <property type="protein sequence ID" value="KAH6923352.1"/>
    <property type="molecule type" value="Genomic_DNA"/>
</dbReference>
<sequence>MPARSGIRVAAIAVFALQLSLNFAELPFYPELRPDIQKYQDAQRCPDMREDFYLVYRNYLYDPYYGGTSRCVKFHRIEAYTDVHTSTKVSWHSPGYGRRYMHGHQILTSTPGYMIRNEHTLISHHGYGCSLWRAASLVSQNRTDHCDFIFDVVCGNSPKYQIYDPACEEAPECYPDVGKWHLMHRNYYSDPNFGGAAKCVTFERYGSYENFSTPAVYSFGKQGST</sequence>
<reference evidence="1" key="1">
    <citation type="submission" date="2020-05" db="EMBL/GenBank/DDBJ databases">
        <title>Large-scale comparative analyses of tick genomes elucidate their genetic diversity and vector capacities.</title>
        <authorList>
            <person name="Jia N."/>
            <person name="Wang J."/>
            <person name="Shi W."/>
            <person name="Du L."/>
            <person name="Sun Y."/>
            <person name="Zhan W."/>
            <person name="Jiang J."/>
            <person name="Wang Q."/>
            <person name="Zhang B."/>
            <person name="Ji P."/>
            <person name="Sakyi L.B."/>
            <person name="Cui X."/>
            <person name="Yuan T."/>
            <person name="Jiang B."/>
            <person name="Yang W."/>
            <person name="Lam T.T.-Y."/>
            <person name="Chang Q."/>
            <person name="Ding S."/>
            <person name="Wang X."/>
            <person name="Zhu J."/>
            <person name="Ruan X."/>
            <person name="Zhao L."/>
            <person name="Wei J."/>
            <person name="Que T."/>
            <person name="Du C."/>
            <person name="Cheng J."/>
            <person name="Dai P."/>
            <person name="Han X."/>
            <person name="Huang E."/>
            <person name="Gao Y."/>
            <person name="Liu J."/>
            <person name="Shao H."/>
            <person name="Ye R."/>
            <person name="Li L."/>
            <person name="Wei W."/>
            <person name="Wang X."/>
            <person name="Wang C."/>
            <person name="Yang T."/>
            <person name="Huo Q."/>
            <person name="Li W."/>
            <person name="Guo W."/>
            <person name="Chen H."/>
            <person name="Zhou L."/>
            <person name="Ni X."/>
            <person name="Tian J."/>
            <person name="Zhou Y."/>
            <person name="Sheng Y."/>
            <person name="Liu T."/>
            <person name="Pan Y."/>
            <person name="Xia L."/>
            <person name="Li J."/>
            <person name="Zhao F."/>
            <person name="Cao W."/>
        </authorList>
    </citation>
    <scope>NUCLEOTIDE SEQUENCE</scope>
    <source>
        <strain evidence="1">Hyas-2018</strain>
    </source>
</reference>
<keyword evidence="2" id="KW-1185">Reference proteome</keyword>
<protein>
    <submittedName>
        <fullName evidence="1">Uncharacterized protein</fullName>
    </submittedName>
</protein>
<accession>A0ACB7RNF5</accession>
<dbReference type="Proteomes" id="UP000821845">
    <property type="component" value="Chromosome 8"/>
</dbReference>
<organism evidence="1 2">
    <name type="scientific">Hyalomma asiaticum</name>
    <name type="common">Tick</name>
    <dbReference type="NCBI Taxonomy" id="266040"/>
    <lineage>
        <taxon>Eukaryota</taxon>
        <taxon>Metazoa</taxon>
        <taxon>Ecdysozoa</taxon>
        <taxon>Arthropoda</taxon>
        <taxon>Chelicerata</taxon>
        <taxon>Arachnida</taxon>
        <taxon>Acari</taxon>
        <taxon>Parasitiformes</taxon>
        <taxon>Ixodida</taxon>
        <taxon>Ixodoidea</taxon>
        <taxon>Ixodidae</taxon>
        <taxon>Hyalomminae</taxon>
        <taxon>Hyalomma</taxon>
    </lineage>
</organism>
<evidence type="ECO:0000313" key="2">
    <source>
        <dbReference type="Proteomes" id="UP000821845"/>
    </source>
</evidence>
<name>A0ACB7RNF5_HYAAI</name>